<evidence type="ECO:0000256" key="8">
    <source>
        <dbReference type="SAM" id="SignalP"/>
    </source>
</evidence>
<keyword evidence="8" id="KW-0732">Signal</keyword>
<feature type="domain" description="Peptidase M13 C-terminal" evidence="9">
    <location>
        <begin position="557"/>
        <end position="761"/>
    </location>
</feature>
<keyword evidence="4" id="KW-0479">Metal-binding</keyword>
<dbReference type="Pfam" id="PF05649">
    <property type="entry name" value="Peptidase_M13_N"/>
    <property type="match status" value="1"/>
</dbReference>
<evidence type="ECO:0000259" key="9">
    <source>
        <dbReference type="Pfam" id="PF01431"/>
    </source>
</evidence>
<dbReference type="CDD" id="cd08662">
    <property type="entry name" value="M13"/>
    <property type="match status" value="1"/>
</dbReference>
<evidence type="ECO:0000256" key="3">
    <source>
        <dbReference type="ARBA" id="ARBA00022670"/>
    </source>
</evidence>
<dbReference type="Proteomes" id="UP001201812">
    <property type="component" value="Unassembled WGS sequence"/>
</dbReference>
<dbReference type="PROSITE" id="PS51885">
    <property type="entry name" value="NEPRILYSIN"/>
    <property type="match status" value="1"/>
</dbReference>
<gene>
    <name evidence="11" type="ORF">DdX_17697</name>
</gene>
<evidence type="ECO:0000313" key="12">
    <source>
        <dbReference type="Proteomes" id="UP001201812"/>
    </source>
</evidence>
<keyword evidence="12" id="KW-1185">Reference proteome</keyword>
<proteinExistence type="inferred from homology"/>
<dbReference type="EMBL" id="JAKKPZ010000204">
    <property type="protein sequence ID" value="KAI1698784.1"/>
    <property type="molecule type" value="Genomic_DNA"/>
</dbReference>
<dbReference type="Pfam" id="PF01431">
    <property type="entry name" value="Peptidase_M13"/>
    <property type="match status" value="1"/>
</dbReference>
<comment type="cofactor">
    <cofactor evidence="1">
        <name>Zn(2+)</name>
        <dbReference type="ChEBI" id="CHEBI:29105"/>
    </cofactor>
</comment>
<dbReference type="PRINTS" id="PR00786">
    <property type="entry name" value="NEPRILYSIN"/>
</dbReference>
<dbReference type="PANTHER" id="PTHR11733">
    <property type="entry name" value="ZINC METALLOPROTEASE FAMILY M13 NEPRILYSIN-RELATED"/>
    <property type="match status" value="1"/>
</dbReference>
<evidence type="ECO:0000256" key="5">
    <source>
        <dbReference type="ARBA" id="ARBA00022801"/>
    </source>
</evidence>
<dbReference type="Gene3D" id="3.40.390.10">
    <property type="entry name" value="Collagenase (Catalytic Domain)"/>
    <property type="match status" value="1"/>
</dbReference>
<evidence type="ECO:0000256" key="1">
    <source>
        <dbReference type="ARBA" id="ARBA00001947"/>
    </source>
</evidence>
<evidence type="ECO:0000256" key="6">
    <source>
        <dbReference type="ARBA" id="ARBA00022833"/>
    </source>
</evidence>
<keyword evidence="6" id="KW-0862">Zinc</keyword>
<evidence type="ECO:0000256" key="4">
    <source>
        <dbReference type="ARBA" id="ARBA00022723"/>
    </source>
</evidence>
<evidence type="ECO:0000313" key="11">
    <source>
        <dbReference type="EMBL" id="KAI1698784.1"/>
    </source>
</evidence>
<dbReference type="InterPro" id="IPR000718">
    <property type="entry name" value="Peptidase_M13"/>
</dbReference>
<evidence type="ECO:0000256" key="2">
    <source>
        <dbReference type="ARBA" id="ARBA00007357"/>
    </source>
</evidence>
<dbReference type="GO" id="GO:0046872">
    <property type="term" value="F:metal ion binding"/>
    <property type="evidence" value="ECO:0007669"/>
    <property type="project" value="UniProtKB-KW"/>
</dbReference>
<keyword evidence="5" id="KW-0378">Hydrolase</keyword>
<feature type="signal peptide" evidence="8">
    <location>
        <begin position="1"/>
        <end position="20"/>
    </location>
</feature>
<feature type="domain" description="Peptidase M13 N-terminal" evidence="10">
    <location>
        <begin position="52"/>
        <end position="490"/>
    </location>
</feature>
<dbReference type="GO" id="GO:0005886">
    <property type="term" value="C:plasma membrane"/>
    <property type="evidence" value="ECO:0007669"/>
    <property type="project" value="TreeGrafter"/>
</dbReference>
<accession>A0AAD4MLY8</accession>
<dbReference type="GO" id="GO:0004222">
    <property type="term" value="F:metalloendopeptidase activity"/>
    <property type="evidence" value="ECO:0007669"/>
    <property type="project" value="InterPro"/>
</dbReference>
<keyword evidence="3" id="KW-0645">Protease</keyword>
<dbReference type="AlphaFoldDB" id="A0AAD4MLY8"/>
<evidence type="ECO:0000256" key="7">
    <source>
        <dbReference type="ARBA" id="ARBA00023049"/>
    </source>
</evidence>
<protein>
    <submittedName>
        <fullName evidence="11">Peptidase family m13 domain-containing protein</fullName>
    </submittedName>
</protein>
<comment type="similarity">
    <text evidence="2">Belongs to the peptidase M13 family.</text>
</comment>
<reference evidence="11" key="1">
    <citation type="submission" date="2022-01" db="EMBL/GenBank/DDBJ databases">
        <title>Genome Sequence Resource for Two Populations of Ditylenchus destructor, the Migratory Endoparasitic Phytonematode.</title>
        <authorList>
            <person name="Zhang H."/>
            <person name="Lin R."/>
            <person name="Xie B."/>
        </authorList>
    </citation>
    <scope>NUCLEOTIDE SEQUENCE</scope>
    <source>
        <strain evidence="11">BazhouSP</strain>
    </source>
</reference>
<keyword evidence="7" id="KW-0482">Metalloprotease</keyword>
<dbReference type="InterPro" id="IPR008753">
    <property type="entry name" value="Peptidase_M13_N"/>
</dbReference>
<dbReference type="GO" id="GO:0016485">
    <property type="term" value="P:protein processing"/>
    <property type="evidence" value="ECO:0007669"/>
    <property type="project" value="TreeGrafter"/>
</dbReference>
<dbReference type="InterPro" id="IPR024079">
    <property type="entry name" value="MetalloPept_cat_dom_sf"/>
</dbReference>
<dbReference type="SUPFAM" id="SSF55486">
    <property type="entry name" value="Metalloproteases ('zincins'), catalytic domain"/>
    <property type="match status" value="1"/>
</dbReference>
<dbReference type="InterPro" id="IPR018497">
    <property type="entry name" value="Peptidase_M13_C"/>
</dbReference>
<dbReference type="Gene3D" id="1.10.1380.10">
    <property type="entry name" value="Neutral endopeptidase , domain2"/>
    <property type="match status" value="1"/>
</dbReference>
<dbReference type="InterPro" id="IPR042089">
    <property type="entry name" value="Peptidase_M13_dom_2"/>
</dbReference>
<name>A0AAD4MLY8_9BILA</name>
<organism evidence="11 12">
    <name type="scientific">Ditylenchus destructor</name>
    <dbReference type="NCBI Taxonomy" id="166010"/>
    <lineage>
        <taxon>Eukaryota</taxon>
        <taxon>Metazoa</taxon>
        <taxon>Ecdysozoa</taxon>
        <taxon>Nematoda</taxon>
        <taxon>Chromadorea</taxon>
        <taxon>Rhabditida</taxon>
        <taxon>Tylenchina</taxon>
        <taxon>Tylenchomorpha</taxon>
        <taxon>Sphaerularioidea</taxon>
        <taxon>Anguinidae</taxon>
        <taxon>Anguininae</taxon>
        <taxon>Ditylenchus</taxon>
    </lineage>
</organism>
<feature type="chain" id="PRO_5042143286" evidence="8">
    <location>
        <begin position="21"/>
        <end position="777"/>
    </location>
</feature>
<comment type="caution">
    <text evidence="11">The sequence shown here is derived from an EMBL/GenBank/DDBJ whole genome shotgun (WGS) entry which is preliminary data.</text>
</comment>
<sequence length="777" mass="89184">MDLMLHLILLCSIWLKPVQLVNVHSPIWNSPQAKFQETLDYLKNATKLDESPCANFYGYSCGNYGKNFKTNSPGVEMFLRNVQLLLPKFNKPESNELKSIQLAKRFFGKCVEAGAEILPSDIHALLAIFKEFESITGIPFPPLARNDDQLSLNSTQIAKALAFLESKCHIVPPETHAVLFRSLPTLFLQATTMESAQKDKKAYILPITVRPTYCQRPNNDVEQMQIFIDTYQKQVGNISSGLIESTLQDLTQFIQTIKNELCDESEGFDLQHVMENIRHLKPFTASEFNSLFHSFDAKTFIQEFTKTASQEVKSKLLSENFTVYANIDKFRKIDSLIFGPTPKISGRQLANHFYMSIISFRWKIPALTRSEDESDYNTVINHRYLHKRKRGALAMNFYEHNGELTEMEVPVEMLCLLKTGALFRFAYDRIYIDARSDKEDLKIIRAKISQLVQYVIGGFRSMVDQVGWLTPNSKEKARKKLDNMALNLLYNNISMDDAKLEEYYGSLIFGDNETIYQMFDSVKHFLLEKNLQKLVKNVADRHELNPVVFNADIVNDAYYPYHNSINIFLGDLQTPNFDVNWPMEWNFGSIGSTIGHEISHGFDNQGVLFDESGYYAPWMEPPTEEAFNKMGKCVTDQYSKYYICDNTTDPLNGTHTLGENIADNAGIHAAFRGYQHWKDTVGEEPGLPPTEGPLGQLKDDQLFFLANSQFWCEKLCSYDTRDVHSPSKVRVHGTLSNFPAFHNAFDCKIGDEYRPKDKCDVWITDVMHKRFMTEHHI</sequence>
<evidence type="ECO:0000259" key="10">
    <source>
        <dbReference type="Pfam" id="PF05649"/>
    </source>
</evidence>
<dbReference type="PANTHER" id="PTHR11733:SF237">
    <property type="entry name" value="NEPRILYSIN-LIKE 4"/>
    <property type="match status" value="1"/>
</dbReference>